<protein>
    <submittedName>
        <fullName evidence="1">Uncharacterized protein</fullName>
    </submittedName>
</protein>
<accession>A0A6J4QLA8</accession>
<dbReference type="AlphaFoldDB" id="A0A6J4QLA8"/>
<proteinExistence type="predicted"/>
<sequence length="35" mass="3877">MSAVDALKDRFPVTSILRVLGLSASTYYGWPDHLP</sequence>
<organism evidence="1">
    <name type="scientific">uncultured Pseudonocardia sp</name>
    <dbReference type="NCBI Taxonomy" id="211455"/>
    <lineage>
        <taxon>Bacteria</taxon>
        <taxon>Bacillati</taxon>
        <taxon>Actinomycetota</taxon>
        <taxon>Actinomycetes</taxon>
        <taxon>Pseudonocardiales</taxon>
        <taxon>Pseudonocardiaceae</taxon>
        <taxon>Pseudonocardia</taxon>
        <taxon>environmental samples</taxon>
    </lineage>
</organism>
<dbReference type="EMBL" id="CADCUS010000622">
    <property type="protein sequence ID" value="CAA9448104.1"/>
    <property type="molecule type" value="Genomic_DNA"/>
</dbReference>
<gene>
    <name evidence="1" type="ORF">AVDCRST_MAG66-4887</name>
</gene>
<name>A0A6J4QLA8_9PSEU</name>
<reference evidence="1" key="1">
    <citation type="submission" date="2020-02" db="EMBL/GenBank/DDBJ databases">
        <authorList>
            <person name="Meier V. D."/>
        </authorList>
    </citation>
    <scope>NUCLEOTIDE SEQUENCE</scope>
    <source>
        <strain evidence="1">AVDCRST_MAG66</strain>
    </source>
</reference>
<evidence type="ECO:0000313" key="1">
    <source>
        <dbReference type="EMBL" id="CAA9448104.1"/>
    </source>
</evidence>